<dbReference type="PANTHER" id="PTHR34070">
    <property type="entry name" value="ARMADILLO-TYPE FOLD"/>
    <property type="match status" value="1"/>
</dbReference>
<dbReference type="InterPro" id="IPR014825">
    <property type="entry name" value="DNA_alkylation"/>
</dbReference>
<reference evidence="1" key="1">
    <citation type="submission" date="2021-04" db="EMBL/GenBank/DDBJ databases">
        <title>Genome based classification of Actinospica acidithermotolerans sp. nov., an actinobacterium isolated from an Indonesian hot spring.</title>
        <authorList>
            <person name="Kusuma A.B."/>
            <person name="Putra K.E."/>
            <person name="Nafisah S."/>
            <person name="Loh J."/>
            <person name="Nouioui I."/>
            <person name="Goodfellow M."/>
        </authorList>
    </citation>
    <scope>NUCLEOTIDE SEQUENCE</scope>
    <source>
        <strain evidence="1">CSCA 57</strain>
    </source>
</reference>
<accession>A0A941IQ34</accession>
<keyword evidence="2" id="KW-1185">Reference proteome</keyword>
<organism evidence="1 2">
    <name type="scientific">Actinospica durhamensis</name>
    <dbReference type="NCBI Taxonomy" id="1508375"/>
    <lineage>
        <taxon>Bacteria</taxon>
        <taxon>Bacillati</taxon>
        <taxon>Actinomycetota</taxon>
        <taxon>Actinomycetes</taxon>
        <taxon>Catenulisporales</taxon>
        <taxon>Actinospicaceae</taxon>
        <taxon>Actinospica</taxon>
    </lineage>
</organism>
<evidence type="ECO:0000313" key="1">
    <source>
        <dbReference type="EMBL" id="MBR7837210.1"/>
    </source>
</evidence>
<dbReference type="EMBL" id="JAGSOG010000188">
    <property type="protein sequence ID" value="MBR7837210.1"/>
    <property type="molecule type" value="Genomic_DNA"/>
</dbReference>
<dbReference type="CDD" id="cd07064">
    <property type="entry name" value="AlkD_like_1"/>
    <property type="match status" value="1"/>
</dbReference>
<dbReference type="Gene3D" id="1.20.1660.10">
    <property type="entry name" value="Hypothetical protein (EF3068)"/>
    <property type="match status" value="1"/>
</dbReference>
<dbReference type="SUPFAM" id="SSF48371">
    <property type="entry name" value="ARM repeat"/>
    <property type="match status" value="1"/>
</dbReference>
<sequence length="227" mass="25369">MGDLAGELLRRVEPSYRAAADPARAAAQSAYMRGQFPYLGIPTPRRRALSRAALAGTARPTTRDCAQLADACWRLPEREFRYFAVDYLVAQVKRCDSSLLPVVGRLVTTESWWDTVDPLASRVVGPLVAADPALVATMDAWVRDENLWIVRTALLHQLRFKDATDAARLFAYCRRQAGHPDFFVRKAIGWALREYAYTDADAVRAFLADEAPRLSAMSIREASKHLS</sequence>
<dbReference type="InterPro" id="IPR016024">
    <property type="entry name" value="ARM-type_fold"/>
</dbReference>
<evidence type="ECO:0000313" key="2">
    <source>
        <dbReference type="Proteomes" id="UP000675781"/>
    </source>
</evidence>
<dbReference type="Gene3D" id="1.25.40.290">
    <property type="entry name" value="ARM repeat domains"/>
    <property type="match status" value="1"/>
</dbReference>
<name>A0A941IQ34_9ACTN</name>
<comment type="caution">
    <text evidence="1">The sequence shown here is derived from an EMBL/GenBank/DDBJ whole genome shotgun (WGS) entry which is preliminary data.</text>
</comment>
<dbReference type="AlphaFoldDB" id="A0A941IQ34"/>
<protein>
    <submittedName>
        <fullName evidence="1">DNA alkylation repair protein</fullName>
    </submittedName>
</protein>
<dbReference type="PANTHER" id="PTHR34070:SF1">
    <property type="entry name" value="DNA ALKYLATION REPAIR PROTEIN"/>
    <property type="match status" value="1"/>
</dbReference>
<proteinExistence type="predicted"/>
<dbReference type="RefSeq" id="WP_212531678.1">
    <property type="nucleotide sequence ID" value="NZ_JAGSOG010000188.1"/>
</dbReference>
<dbReference type="Proteomes" id="UP000675781">
    <property type="component" value="Unassembled WGS sequence"/>
</dbReference>
<gene>
    <name evidence="1" type="ORF">KDL01_28290</name>
</gene>
<dbReference type="Pfam" id="PF08713">
    <property type="entry name" value="DNA_alkylation"/>
    <property type="match status" value="1"/>
</dbReference>